<evidence type="ECO:0000313" key="2">
    <source>
        <dbReference type="Proteomes" id="UP000013523"/>
    </source>
</evidence>
<dbReference type="KEGG" id="cpas:Clopa_3361"/>
<proteinExistence type="predicted"/>
<evidence type="ECO:0000313" key="1">
    <source>
        <dbReference type="EMBL" id="AGK98157.1"/>
    </source>
</evidence>
<sequence>MATLDEMNTKMTVFYYKSNGDIYSLCTGIQELNVFFGSHSTDLALILDSVVLDKDMNVMNSPKDFKVNTASKTLEVLASAINTSYPIAST</sequence>
<organism evidence="1 2">
    <name type="scientific">Clostridium pasteurianum BC1</name>
    <dbReference type="NCBI Taxonomy" id="86416"/>
    <lineage>
        <taxon>Bacteria</taxon>
        <taxon>Bacillati</taxon>
        <taxon>Bacillota</taxon>
        <taxon>Clostridia</taxon>
        <taxon>Eubacteriales</taxon>
        <taxon>Clostridiaceae</taxon>
        <taxon>Clostridium</taxon>
    </lineage>
</organism>
<dbReference type="HOGENOM" id="CLU_2435670_0_0_9"/>
<protein>
    <submittedName>
        <fullName evidence="1">Uncharacterized protein</fullName>
    </submittedName>
</protein>
<dbReference type="STRING" id="86416.Clopa_3361"/>
<dbReference type="Proteomes" id="UP000013523">
    <property type="component" value="Chromosome"/>
</dbReference>
<reference evidence="1 2" key="1">
    <citation type="submission" date="2012-01" db="EMBL/GenBank/DDBJ databases">
        <title>Complete sequence of chromosome of Clostridium pasteurianum BC1.</title>
        <authorList>
            <consortium name="US DOE Joint Genome Institute"/>
            <person name="Lucas S."/>
            <person name="Han J."/>
            <person name="Lapidus A."/>
            <person name="Cheng J.-F."/>
            <person name="Goodwin L."/>
            <person name="Pitluck S."/>
            <person name="Peters L."/>
            <person name="Mikhailova N."/>
            <person name="Teshima H."/>
            <person name="Detter J.C."/>
            <person name="Han C."/>
            <person name="Tapia R."/>
            <person name="Land M."/>
            <person name="Hauser L."/>
            <person name="Kyrpides N."/>
            <person name="Ivanova N."/>
            <person name="Pagani I."/>
            <person name="Dunn J."/>
            <person name="Taghavi S."/>
            <person name="Francis A."/>
            <person name="van der Lelie D."/>
            <person name="Woyke T."/>
        </authorList>
    </citation>
    <scope>NUCLEOTIDE SEQUENCE [LARGE SCALE GENOMIC DNA]</scope>
    <source>
        <strain evidence="1 2">BC1</strain>
    </source>
</reference>
<accession>R4K4R6</accession>
<dbReference type="PATRIC" id="fig|86416.3.peg.3355"/>
<dbReference type="AlphaFoldDB" id="R4K4R6"/>
<dbReference type="EMBL" id="CP003261">
    <property type="protein sequence ID" value="AGK98157.1"/>
    <property type="molecule type" value="Genomic_DNA"/>
</dbReference>
<name>R4K4R6_CLOPA</name>
<dbReference type="RefSeq" id="WP_015616442.1">
    <property type="nucleotide sequence ID" value="NC_021182.1"/>
</dbReference>
<gene>
    <name evidence="1" type="ORF">Clopa_3361</name>
</gene>
<keyword evidence="2" id="KW-1185">Reference proteome</keyword>